<evidence type="ECO:0000313" key="12">
    <source>
        <dbReference type="Proteomes" id="UP001197492"/>
    </source>
</evidence>
<accession>A0AAW4MWC2</accession>
<evidence type="ECO:0000256" key="7">
    <source>
        <dbReference type="SAM" id="MobiDB-lite"/>
    </source>
</evidence>
<dbReference type="Pfam" id="PF24568">
    <property type="entry name" value="CC_PcsB"/>
    <property type="match status" value="1"/>
</dbReference>
<dbReference type="InterPro" id="IPR057309">
    <property type="entry name" value="PcsB_CC"/>
</dbReference>
<keyword evidence="4" id="KW-0378">Hydrolase</keyword>
<keyword evidence="6" id="KW-0175">Coiled coil</keyword>
<dbReference type="EMBL" id="JAHOEF010000081">
    <property type="protein sequence ID" value="MBV3383490.1"/>
    <property type="molecule type" value="Genomic_DNA"/>
</dbReference>
<dbReference type="EMBL" id="JAHOEL010000080">
    <property type="protein sequence ID" value="MBV3393513.1"/>
    <property type="molecule type" value="Genomic_DNA"/>
</dbReference>
<dbReference type="GO" id="GO:0008234">
    <property type="term" value="F:cysteine-type peptidase activity"/>
    <property type="evidence" value="ECO:0007669"/>
    <property type="project" value="UniProtKB-KW"/>
</dbReference>
<evidence type="ECO:0000256" key="6">
    <source>
        <dbReference type="SAM" id="Coils"/>
    </source>
</evidence>
<dbReference type="InterPro" id="IPR000064">
    <property type="entry name" value="NLP_P60_dom"/>
</dbReference>
<comment type="similarity">
    <text evidence="1">Belongs to the peptidase C40 family.</text>
</comment>
<dbReference type="PANTHER" id="PTHR47053">
    <property type="entry name" value="MUREIN DD-ENDOPEPTIDASE MEPH-RELATED"/>
    <property type="match status" value="1"/>
</dbReference>
<organism evidence="9 11">
    <name type="scientific">Catenibacterium mitsuokai</name>
    <dbReference type="NCBI Taxonomy" id="100886"/>
    <lineage>
        <taxon>Bacteria</taxon>
        <taxon>Bacillati</taxon>
        <taxon>Bacillota</taxon>
        <taxon>Erysipelotrichia</taxon>
        <taxon>Erysipelotrichales</taxon>
        <taxon>Coprobacillaceae</taxon>
        <taxon>Catenibacterium</taxon>
    </lineage>
</organism>
<dbReference type="InterPro" id="IPR051202">
    <property type="entry name" value="Peptidase_C40"/>
</dbReference>
<evidence type="ECO:0000256" key="2">
    <source>
        <dbReference type="ARBA" id="ARBA00022670"/>
    </source>
</evidence>
<dbReference type="AlphaFoldDB" id="A0AAW4MWC2"/>
<evidence type="ECO:0000313" key="11">
    <source>
        <dbReference type="Proteomes" id="UP001196408"/>
    </source>
</evidence>
<keyword evidence="5" id="KW-0788">Thiol protease</keyword>
<evidence type="ECO:0000256" key="1">
    <source>
        <dbReference type="ARBA" id="ARBA00007074"/>
    </source>
</evidence>
<feature type="domain" description="NlpC/P60" evidence="8">
    <location>
        <begin position="297"/>
        <end position="431"/>
    </location>
</feature>
<evidence type="ECO:0000256" key="3">
    <source>
        <dbReference type="ARBA" id="ARBA00022729"/>
    </source>
</evidence>
<dbReference type="Proteomes" id="UP001196408">
    <property type="component" value="Unassembled WGS sequence"/>
</dbReference>
<feature type="compositionally biased region" description="Low complexity" evidence="7">
    <location>
        <begin position="257"/>
        <end position="279"/>
    </location>
</feature>
<sequence>MVTPLAFSNVNTVEAANKFEGQETKYYKLCSSKTLTRSNQNTCKEFNKYLKTKSASLKSEISSKQSSVDSAKLSISDAADKINSLNSQINEATQKIAYMNTAITNAENNLNEKKALLKDRIYSMQSQMNSNAYVDYLFNASSFSDFFSRAATLKDLTSYETDLMNEIKEEQKQLEIQKQTLVDTQTALNAQKSQAEELQKSLVAKLEAEQKALQDKQSDLSDNESNIGTIAQNLVELSKASDESKVSGVTHATPNKNNSSSSNSGSSNNGGSSNNSGSSNNGGGNTIPTPTPSPDQSSRGLAIANKALTRQGYMYSWGGCHSMSQIANPNWTKFDCSGLVNWAHYQAGVNIGSNTTKTLCGVGTQVDRGSMQAGDIILFSSNGSYSGVHHVGIYIGGNRMVHAPSSGKPVQVATLGNGYWQREFYQARRCY</sequence>
<keyword evidence="12" id="KW-1185">Reference proteome</keyword>
<dbReference type="Pfam" id="PF00877">
    <property type="entry name" value="NLPC_P60"/>
    <property type="match status" value="1"/>
</dbReference>
<name>A0AAW4MWC2_9FIRM</name>
<evidence type="ECO:0000256" key="5">
    <source>
        <dbReference type="ARBA" id="ARBA00022807"/>
    </source>
</evidence>
<evidence type="ECO:0000256" key="4">
    <source>
        <dbReference type="ARBA" id="ARBA00022801"/>
    </source>
</evidence>
<proteinExistence type="inferred from homology"/>
<feature type="coiled-coil region" evidence="6">
    <location>
        <begin position="160"/>
        <end position="226"/>
    </location>
</feature>
<dbReference type="SUPFAM" id="SSF54001">
    <property type="entry name" value="Cysteine proteinases"/>
    <property type="match status" value="1"/>
</dbReference>
<dbReference type="PANTHER" id="PTHR47053:SF1">
    <property type="entry name" value="MUREIN DD-ENDOPEPTIDASE MEPH-RELATED"/>
    <property type="match status" value="1"/>
</dbReference>
<evidence type="ECO:0000313" key="10">
    <source>
        <dbReference type="EMBL" id="MBV3393513.1"/>
    </source>
</evidence>
<dbReference type="PROSITE" id="PS51935">
    <property type="entry name" value="NLPC_P60"/>
    <property type="match status" value="1"/>
</dbReference>
<keyword evidence="2" id="KW-0645">Protease</keyword>
<dbReference type="Proteomes" id="UP001197492">
    <property type="component" value="Unassembled WGS sequence"/>
</dbReference>
<dbReference type="Gene3D" id="3.90.1720.10">
    <property type="entry name" value="endopeptidase domain like (from Nostoc punctiforme)"/>
    <property type="match status" value="1"/>
</dbReference>
<dbReference type="GO" id="GO:0006508">
    <property type="term" value="P:proteolysis"/>
    <property type="evidence" value="ECO:0007669"/>
    <property type="project" value="UniProtKB-KW"/>
</dbReference>
<evidence type="ECO:0000313" key="9">
    <source>
        <dbReference type="EMBL" id="MBV3383490.1"/>
    </source>
</evidence>
<gene>
    <name evidence="9" type="ORF">KSV97_09760</name>
    <name evidence="10" type="ORF">KSW06_09690</name>
</gene>
<protein>
    <submittedName>
        <fullName evidence="9">C40 family peptidase</fullName>
    </submittedName>
</protein>
<comment type="caution">
    <text evidence="9">The sequence shown here is derived from an EMBL/GenBank/DDBJ whole genome shotgun (WGS) entry which is preliminary data.</text>
</comment>
<dbReference type="Gene3D" id="6.10.250.3150">
    <property type="match status" value="1"/>
</dbReference>
<feature type="region of interest" description="Disordered" evidence="7">
    <location>
        <begin position="241"/>
        <end position="299"/>
    </location>
</feature>
<feature type="coiled-coil region" evidence="6">
    <location>
        <begin position="75"/>
        <end position="109"/>
    </location>
</feature>
<dbReference type="InterPro" id="IPR038765">
    <property type="entry name" value="Papain-like_cys_pep_sf"/>
</dbReference>
<reference evidence="9 12" key="1">
    <citation type="submission" date="2021-06" db="EMBL/GenBank/DDBJ databases">
        <title>Collection of gut derived symbiotic bacterial strains cultured from healthy donors.</title>
        <authorList>
            <person name="Lin H."/>
            <person name="Littmann E."/>
            <person name="Pamer E.G."/>
        </authorList>
    </citation>
    <scope>NUCLEOTIDE SEQUENCE</scope>
    <source>
        <strain evidence="10 12">MSK.21.70</strain>
        <strain evidence="9">MSK.21.82</strain>
    </source>
</reference>
<keyword evidence="3" id="KW-0732">Signal</keyword>
<evidence type="ECO:0000259" key="8">
    <source>
        <dbReference type="PROSITE" id="PS51935"/>
    </source>
</evidence>